<evidence type="ECO:0000313" key="2">
    <source>
        <dbReference type="EMBL" id="RQM22549.1"/>
    </source>
</evidence>
<feature type="transmembrane region" description="Helical" evidence="1">
    <location>
        <begin position="43"/>
        <end position="62"/>
    </location>
</feature>
<proteinExistence type="predicted"/>
<keyword evidence="1" id="KW-1133">Transmembrane helix</keyword>
<evidence type="ECO:0000313" key="3">
    <source>
        <dbReference type="Proteomes" id="UP000284702"/>
    </source>
</evidence>
<protein>
    <submittedName>
        <fullName evidence="2">Uncharacterized protein</fullName>
    </submittedName>
</protein>
<dbReference type="VEuPathDB" id="FungiDB:H257_07601"/>
<reference evidence="2" key="1">
    <citation type="submission" date="2018-07" db="EMBL/GenBank/DDBJ databases">
        <title>Annotation of Aphanomyces astaci genome assembly.</title>
        <authorList>
            <person name="Studholme D.J."/>
        </authorList>
    </citation>
    <scope>NUCLEOTIDE SEQUENCE [LARGE SCALE GENOMIC DNA]</scope>
    <source>
        <strain evidence="2">Pc</strain>
    </source>
</reference>
<keyword evidence="3" id="KW-1185">Reference proteome</keyword>
<feature type="non-terminal residue" evidence="2">
    <location>
        <position position="63"/>
    </location>
</feature>
<keyword evidence="1" id="KW-0812">Transmembrane</keyword>
<dbReference type="EMBL" id="MZMZ02003141">
    <property type="protein sequence ID" value="RQM22549.1"/>
    <property type="molecule type" value="Genomic_DNA"/>
</dbReference>
<dbReference type="Proteomes" id="UP000284702">
    <property type="component" value="Unassembled WGS sequence"/>
</dbReference>
<name>A0A425CZV7_APHAT</name>
<organism evidence="2 3">
    <name type="scientific">Aphanomyces astaci</name>
    <name type="common">Crayfish plague agent</name>
    <dbReference type="NCBI Taxonomy" id="112090"/>
    <lineage>
        <taxon>Eukaryota</taxon>
        <taxon>Sar</taxon>
        <taxon>Stramenopiles</taxon>
        <taxon>Oomycota</taxon>
        <taxon>Saprolegniomycetes</taxon>
        <taxon>Saprolegniales</taxon>
        <taxon>Verrucalvaceae</taxon>
        <taxon>Aphanomyces</taxon>
    </lineage>
</organism>
<gene>
    <name evidence="2" type="ORF">B5M09_004238</name>
</gene>
<comment type="caution">
    <text evidence="2">The sequence shown here is derived from an EMBL/GenBank/DDBJ whole genome shotgun (WGS) entry which is preliminary data.</text>
</comment>
<sequence length="63" mass="6270">MTASPPDNNDVNGITLDQTYVNGSGGGKGGAEATAAAPATRSLSLKVNVLTGLVVLVFLQLIA</sequence>
<evidence type="ECO:0000256" key="1">
    <source>
        <dbReference type="SAM" id="Phobius"/>
    </source>
</evidence>
<dbReference type="AlphaFoldDB" id="A0A425CZV7"/>
<keyword evidence="1" id="KW-0472">Membrane</keyword>
<accession>A0A425CZV7</accession>